<protein>
    <submittedName>
        <fullName evidence="10">MFS transporter</fullName>
    </submittedName>
    <submittedName>
        <fullName evidence="9">Major Facilitator Superfamily protein</fullName>
    </submittedName>
</protein>
<feature type="transmembrane region" description="Helical" evidence="7">
    <location>
        <begin position="257"/>
        <end position="277"/>
    </location>
</feature>
<feature type="transmembrane region" description="Helical" evidence="7">
    <location>
        <begin position="222"/>
        <end position="245"/>
    </location>
</feature>
<dbReference type="OrthoDB" id="6803299at2"/>
<dbReference type="PROSITE" id="PS50850">
    <property type="entry name" value="MFS"/>
    <property type="match status" value="1"/>
</dbReference>
<dbReference type="GO" id="GO:0022857">
    <property type="term" value="F:transmembrane transporter activity"/>
    <property type="evidence" value="ECO:0007669"/>
    <property type="project" value="InterPro"/>
</dbReference>
<dbReference type="SUPFAM" id="SSF103473">
    <property type="entry name" value="MFS general substrate transporter"/>
    <property type="match status" value="1"/>
</dbReference>
<dbReference type="AlphaFoldDB" id="A0A1G7F7Q6"/>
<evidence type="ECO:0000256" key="1">
    <source>
        <dbReference type="ARBA" id="ARBA00004651"/>
    </source>
</evidence>
<dbReference type="InterPro" id="IPR050171">
    <property type="entry name" value="MFS_Transporters"/>
</dbReference>
<dbReference type="InterPro" id="IPR011701">
    <property type="entry name" value="MFS"/>
</dbReference>
<feature type="transmembrane region" description="Helical" evidence="7">
    <location>
        <begin position="97"/>
        <end position="121"/>
    </location>
</feature>
<keyword evidence="6 7" id="KW-0472">Membrane</keyword>
<proteinExistence type="predicted"/>
<dbReference type="EMBL" id="CP108330">
    <property type="protein sequence ID" value="WUR38568.1"/>
    <property type="molecule type" value="Genomic_DNA"/>
</dbReference>
<evidence type="ECO:0000259" key="8">
    <source>
        <dbReference type="PROSITE" id="PS50850"/>
    </source>
</evidence>
<keyword evidence="3" id="KW-1003">Cell membrane</keyword>
<dbReference type="InterPro" id="IPR020846">
    <property type="entry name" value="MFS_dom"/>
</dbReference>
<evidence type="ECO:0000256" key="3">
    <source>
        <dbReference type="ARBA" id="ARBA00022475"/>
    </source>
</evidence>
<feature type="transmembrane region" description="Helical" evidence="7">
    <location>
        <begin position="20"/>
        <end position="47"/>
    </location>
</feature>
<dbReference type="PANTHER" id="PTHR23517:SF2">
    <property type="entry name" value="MULTIDRUG RESISTANCE PROTEIN MDTH"/>
    <property type="match status" value="1"/>
</dbReference>
<reference evidence="10" key="2">
    <citation type="submission" date="2022-10" db="EMBL/GenBank/DDBJ databases">
        <title>The complete genomes of actinobacterial strains from the NBC collection.</title>
        <authorList>
            <person name="Joergensen T.S."/>
            <person name="Alvarez Arevalo M."/>
            <person name="Sterndorff E.B."/>
            <person name="Faurdal D."/>
            <person name="Vuksanovic O."/>
            <person name="Mourched A.-S."/>
            <person name="Charusanti P."/>
            <person name="Shaw S."/>
            <person name="Blin K."/>
            <person name="Weber T."/>
        </authorList>
    </citation>
    <scope>NUCLEOTIDE SEQUENCE</scope>
    <source>
        <strain evidence="10">NBC_00489</strain>
    </source>
</reference>
<reference evidence="9 11" key="1">
    <citation type="submission" date="2016-10" db="EMBL/GenBank/DDBJ databases">
        <authorList>
            <person name="de Groot N.N."/>
        </authorList>
    </citation>
    <scope>NUCLEOTIDE SEQUENCE [LARGE SCALE GENOMIC DNA]</scope>
    <source>
        <strain evidence="9 11">CGMCC 4.1859</strain>
    </source>
</reference>
<dbReference type="Gene3D" id="1.20.1250.20">
    <property type="entry name" value="MFS general substrate transporter like domains"/>
    <property type="match status" value="1"/>
</dbReference>
<feature type="transmembrane region" description="Helical" evidence="7">
    <location>
        <begin position="383"/>
        <end position="404"/>
    </location>
</feature>
<dbReference type="EMBL" id="FNAX01000003">
    <property type="protein sequence ID" value="SDE71901.1"/>
    <property type="molecule type" value="Genomic_DNA"/>
</dbReference>
<evidence type="ECO:0000313" key="12">
    <source>
        <dbReference type="Proteomes" id="UP001432161"/>
    </source>
</evidence>
<feature type="transmembrane region" description="Helical" evidence="7">
    <location>
        <begin position="59"/>
        <end position="77"/>
    </location>
</feature>
<gene>
    <name evidence="10" type="ORF">OHN36_15990</name>
    <name evidence="9" type="ORF">SAMN05216260_103252</name>
</gene>
<organism evidence="9 11">
    <name type="scientific">Streptomyces griseoaurantiacus</name>
    <dbReference type="NCBI Taxonomy" id="68213"/>
    <lineage>
        <taxon>Bacteria</taxon>
        <taxon>Bacillati</taxon>
        <taxon>Actinomycetota</taxon>
        <taxon>Actinomycetes</taxon>
        <taxon>Kitasatosporales</taxon>
        <taxon>Streptomycetaceae</taxon>
        <taxon>Streptomyces</taxon>
        <taxon>Streptomyces aurantiacus group</taxon>
    </lineage>
</organism>
<comment type="subcellular location">
    <subcellularLocation>
        <location evidence="1">Cell membrane</location>
        <topology evidence="1">Multi-pass membrane protein</topology>
    </subcellularLocation>
</comment>
<keyword evidence="5 7" id="KW-1133">Transmembrane helix</keyword>
<keyword evidence="4 7" id="KW-0812">Transmembrane</keyword>
<evidence type="ECO:0000256" key="4">
    <source>
        <dbReference type="ARBA" id="ARBA00022692"/>
    </source>
</evidence>
<dbReference type="GO" id="GO:0005886">
    <property type="term" value="C:plasma membrane"/>
    <property type="evidence" value="ECO:0007669"/>
    <property type="project" value="UniProtKB-SubCell"/>
</dbReference>
<name>A0A1G7F7Q6_9ACTN</name>
<evidence type="ECO:0000313" key="9">
    <source>
        <dbReference type="EMBL" id="SDE71901.1"/>
    </source>
</evidence>
<dbReference type="PANTHER" id="PTHR23517">
    <property type="entry name" value="RESISTANCE PROTEIN MDTM, PUTATIVE-RELATED-RELATED"/>
    <property type="match status" value="1"/>
</dbReference>
<feature type="transmembrane region" description="Helical" evidence="7">
    <location>
        <begin position="175"/>
        <end position="197"/>
    </location>
</feature>
<evidence type="ECO:0000313" key="10">
    <source>
        <dbReference type="EMBL" id="WUR38568.1"/>
    </source>
</evidence>
<evidence type="ECO:0000256" key="7">
    <source>
        <dbReference type="SAM" id="Phobius"/>
    </source>
</evidence>
<dbReference type="Proteomes" id="UP001432161">
    <property type="component" value="Chromosome"/>
</dbReference>
<keyword evidence="12" id="KW-1185">Reference proteome</keyword>
<feature type="transmembrane region" description="Helical" evidence="7">
    <location>
        <begin position="313"/>
        <end position="333"/>
    </location>
</feature>
<dbReference type="Proteomes" id="UP000198614">
    <property type="component" value="Unassembled WGS sequence"/>
</dbReference>
<dbReference type="InterPro" id="IPR036259">
    <property type="entry name" value="MFS_trans_sf"/>
</dbReference>
<evidence type="ECO:0000256" key="5">
    <source>
        <dbReference type="ARBA" id="ARBA00022989"/>
    </source>
</evidence>
<sequence length="415" mass="43484">MTVRPLLSRFTRTYVPRSPAGRAFALVALLDSVGTGFYLAGSTLFFVRVIGLSDAQVGLGLAATGLTAFLATVPLGVLTDRWGARRMLMVYQLWRAVWFAVLAFVHGPIAFVLVSALLGLVERAVSPASQAVVSVAVPGKDRTRTMATMRSVRNIGFSLGAVLTTPLLATGSTAAYRTIVLADAASFVLAVVLLARLRVETAPPPVRRGGLSFLRGFGDRRYLALTAVSCVLAVHMSVLAVALPLWTVRETDAPDALVPVLVVLNTVLAVVFQVPLAKGAEREDGGSRAMRLAGLALIGSCAVFAAAAAPLGAVLACAVLLAATVLLTAGELWHSIGAWELSYKYAPEHRKAEYLSIFALGNSVQDVLGPPLITVVVLGWGGAGWAVLGALLLAAVLVLPLPVARLDHRLLTAKG</sequence>
<evidence type="ECO:0000256" key="6">
    <source>
        <dbReference type="ARBA" id="ARBA00023136"/>
    </source>
</evidence>
<accession>A0A1G7F7Q6</accession>
<dbReference type="Pfam" id="PF07690">
    <property type="entry name" value="MFS_1"/>
    <property type="match status" value="1"/>
</dbReference>
<evidence type="ECO:0000256" key="2">
    <source>
        <dbReference type="ARBA" id="ARBA00022448"/>
    </source>
</evidence>
<feature type="domain" description="Major facilitator superfamily (MFS) profile" evidence="8">
    <location>
        <begin position="20"/>
        <end position="407"/>
    </location>
</feature>
<evidence type="ECO:0000313" key="11">
    <source>
        <dbReference type="Proteomes" id="UP000198614"/>
    </source>
</evidence>
<keyword evidence="2" id="KW-0813">Transport</keyword>